<dbReference type="AlphaFoldDB" id="A0A2S5B007"/>
<evidence type="ECO:0000313" key="1">
    <source>
        <dbReference type="EMBL" id="POY69991.1"/>
    </source>
</evidence>
<protein>
    <submittedName>
        <fullName evidence="1">Uncharacterized protein</fullName>
    </submittedName>
</protein>
<dbReference type="EMBL" id="PJQD01000156">
    <property type="protein sequence ID" value="POY69991.1"/>
    <property type="molecule type" value="Genomic_DNA"/>
</dbReference>
<name>A0A2S5B007_9BASI</name>
<comment type="caution">
    <text evidence="1">The sequence shown here is derived from an EMBL/GenBank/DDBJ whole genome shotgun (WGS) entry which is preliminary data.</text>
</comment>
<reference evidence="1 2" key="1">
    <citation type="journal article" date="2018" name="Front. Microbiol.">
        <title>Prospects for Fungal Bioremediation of Acidic Radioactive Waste Sites: Characterization and Genome Sequence of Rhodotorula taiwanensis MD1149.</title>
        <authorList>
            <person name="Tkavc R."/>
            <person name="Matrosova V.Y."/>
            <person name="Grichenko O.E."/>
            <person name="Gostincar C."/>
            <person name="Volpe R.P."/>
            <person name="Klimenkova P."/>
            <person name="Gaidamakova E.K."/>
            <person name="Zhou C.E."/>
            <person name="Stewart B.J."/>
            <person name="Lyman M.G."/>
            <person name="Malfatti S.A."/>
            <person name="Rubinfeld B."/>
            <person name="Courtot M."/>
            <person name="Singh J."/>
            <person name="Dalgard C.L."/>
            <person name="Hamilton T."/>
            <person name="Frey K.G."/>
            <person name="Gunde-Cimerman N."/>
            <person name="Dugan L."/>
            <person name="Daly M.J."/>
        </authorList>
    </citation>
    <scope>NUCLEOTIDE SEQUENCE [LARGE SCALE GENOMIC DNA]</scope>
    <source>
        <strain evidence="1 2">MD1149</strain>
    </source>
</reference>
<gene>
    <name evidence="1" type="ORF">BMF94_7035</name>
</gene>
<dbReference type="Proteomes" id="UP000237144">
    <property type="component" value="Unassembled WGS sequence"/>
</dbReference>
<organism evidence="1 2">
    <name type="scientific">Rhodotorula taiwanensis</name>
    <dbReference type="NCBI Taxonomy" id="741276"/>
    <lineage>
        <taxon>Eukaryota</taxon>
        <taxon>Fungi</taxon>
        <taxon>Dikarya</taxon>
        <taxon>Basidiomycota</taxon>
        <taxon>Pucciniomycotina</taxon>
        <taxon>Microbotryomycetes</taxon>
        <taxon>Sporidiobolales</taxon>
        <taxon>Sporidiobolaceae</taxon>
        <taxon>Rhodotorula</taxon>
    </lineage>
</organism>
<accession>A0A2S5B007</accession>
<evidence type="ECO:0000313" key="2">
    <source>
        <dbReference type="Proteomes" id="UP000237144"/>
    </source>
</evidence>
<proteinExistence type="predicted"/>
<sequence>MPSTLPTRSASSKRLLFGGVGDLGGMTTVCLHTERAPDSVRSRGHAACSCVARSVGEVDSGRSWIWFRWSCPALAARLGPAQGIAFFGFGRARCFFRRIAQQSDLV</sequence>
<keyword evidence="2" id="KW-1185">Reference proteome</keyword>